<proteinExistence type="predicted"/>
<dbReference type="AlphaFoldDB" id="M9LKM4"/>
<evidence type="ECO:0000313" key="2">
    <source>
        <dbReference type="Proteomes" id="UP000029453"/>
    </source>
</evidence>
<organism evidence="1 2">
    <name type="scientific">Paenibacillus popilliae ATCC 14706</name>
    <dbReference type="NCBI Taxonomy" id="1212764"/>
    <lineage>
        <taxon>Bacteria</taxon>
        <taxon>Bacillati</taxon>
        <taxon>Bacillota</taxon>
        <taxon>Bacilli</taxon>
        <taxon>Bacillales</taxon>
        <taxon>Paenibacillaceae</taxon>
        <taxon>Paenibacillus</taxon>
    </lineage>
</organism>
<keyword evidence="2" id="KW-1185">Reference proteome</keyword>
<evidence type="ECO:0000313" key="1">
    <source>
        <dbReference type="EMBL" id="GAC43885.1"/>
    </source>
</evidence>
<protein>
    <submittedName>
        <fullName evidence="1">Uncharacterized protein</fullName>
    </submittedName>
</protein>
<feature type="non-terminal residue" evidence="1">
    <location>
        <position position="24"/>
    </location>
</feature>
<gene>
    <name evidence="1" type="ORF">PPOP_3285</name>
</gene>
<dbReference type="Proteomes" id="UP000029453">
    <property type="component" value="Unassembled WGS sequence"/>
</dbReference>
<dbReference type="EMBL" id="BALG01000272">
    <property type="protein sequence ID" value="GAC43885.1"/>
    <property type="molecule type" value="Genomic_DNA"/>
</dbReference>
<accession>M9LKM4</accession>
<name>M9LKM4_PAEPP</name>
<comment type="caution">
    <text evidence="1">The sequence shown here is derived from an EMBL/GenBank/DDBJ whole genome shotgun (WGS) entry which is preliminary data.</text>
</comment>
<reference evidence="1 2" key="1">
    <citation type="submission" date="2012-10" db="EMBL/GenBank/DDBJ databases">
        <title>Draft Genome Sequence of Paenibacillus popilliae ATCC 14706T.</title>
        <authorList>
            <person name="Iiyama K."/>
            <person name="Mori K."/>
            <person name="Mon H."/>
            <person name="Chieda Y."/>
            <person name="Lee J.M."/>
            <person name="Kusakabe T."/>
            <person name="Tashiro K."/>
            <person name="Asano S."/>
            <person name="Yasunaga-Aoki C."/>
            <person name="Shimizu S."/>
        </authorList>
    </citation>
    <scope>NUCLEOTIDE SEQUENCE [LARGE SCALE GENOMIC DNA]</scope>
    <source>
        <strain evidence="1 2">ATCC 14706</strain>
    </source>
</reference>
<sequence>MLKDMEHESMSYFILNYKDGVKIV</sequence>